<comment type="caution">
    <text evidence="2">The sequence shown here is derived from an EMBL/GenBank/DDBJ whole genome shotgun (WGS) entry which is preliminary data.</text>
</comment>
<dbReference type="GO" id="GO:0003700">
    <property type="term" value="F:DNA-binding transcription factor activity"/>
    <property type="evidence" value="ECO:0007669"/>
    <property type="project" value="InterPro"/>
</dbReference>
<dbReference type="OrthoDB" id="5974674at2"/>
<gene>
    <name evidence="2" type="ORF">Tasa_058_016</name>
</gene>
<name>A0A0D6MPX5_9PROT</name>
<proteinExistence type="predicted"/>
<evidence type="ECO:0000313" key="3">
    <source>
        <dbReference type="Proteomes" id="UP000032679"/>
    </source>
</evidence>
<dbReference type="InterPro" id="IPR000835">
    <property type="entry name" value="HTH_MarR-typ"/>
</dbReference>
<keyword evidence="3" id="KW-1185">Reference proteome</keyword>
<sequence>MRADSSAEISRLRGQLTQVARRLRQEARNDPQSWTRMLVLSAIDRLGVGATPSAIGRAEDMRSPQVAAVLRDLENSGLVLRATDATDRRVTRLVLTGAGQMLLDESRRRRDMWLSRAMDARLSDDEREVVMRAGLLLERLADFRDDALC</sequence>
<feature type="domain" description="HTH marR-type" evidence="1">
    <location>
        <begin position="9"/>
        <end position="142"/>
    </location>
</feature>
<dbReference type="Gene3D" id="1.10.287.100">
    <property type="match status" value="1"/>
</dbReference>
<dbReference type="STRING" id="1231623.Tasa_058_016"/>
<protein>
    <submittedName>
        <fullName evidence="2">Transcriptional regulator, MarR family</fullName>
    </submittedName>
</protein>
<dbReference type="InterPro" id="IPR036390">
    <property type="entry name" value="WH_DNA-bd_sf"/>
</dbReference>
<evidence type="ECO:0000313" key="2">
    <source>
        <dbReference type="EMBL" id="GAN55742.1"/>
    </source>
</evidence>
<dbReference type="Proteomes" id="UP000032679">
    <property type="component" value="Unassembled WGS sequence"/>
</dbReference>
<dbReference type="Gene3D" id="1.10.10.10">
    <property type="entry name" value="Winged helix-like DNA-binding domain superfamily/Winged helix DNA-binding domain"/>
    <property type="match status" value="1"/>
</dbReference>
<dbReference type="AlphaFoldDB" id="A0A0D6MPX5"/>
<dbReference type="EMBL" id="BALE01000058">
    <property type="protein sequence ID" value="GAN55742.1"/>
    <property type="molecule type" value="Genomic_DNA"/>
</dbReference>
<reference evidence="2 3" key="1">
    <citation type="submission" date="2012-10" db="EMBL/GenBank/DDBJ databases">
        <title>Genome sequencing of Tanticharoenia sakaeratensis NBRC 103193.</title>
        <authorList>
            <person name="Azuma Y."/>
            <person name="Hadano H."/>
            <person name="Hirakawa H."/>
            <person name="Matsushita K."/>
        </authorList>
    </citation>
    <scope>NUCLEOTIDE SEQUENCE [LARGE SCALE GENOMIC DNA]</scope>
    <source>
        <strain evidence="2 3">NBRC 103193</strain>
    </source>
</reference>
<organism evidence="2 3">
    <name type="scientific">Tanticharoenia sakaeratensis NBRC 103193</name>
    <dbReference type="NCBI Taxonomy" id="1231623"/>
    <lineage>
        <taxon>Bacteria</taxon>
        <taxon>Pseudomonadati</taxon>
        <taxon>Pseudomonadota</taxon>
        <taxon>Alphaproteobacteria</taxon>
        <taxon>Acetobacterales</taxon>
        <taxon>Acetobacteraceae</taxon>
        <taxon>Tanticharoenia</taxon>
    </lineage>
</organism>
<dbReference type="SUPFAM" id="SSF46785">
    <property type="entry name" value="Winged helix' DNA-binding domain"/>
    <property type="match status" value="1"/>
</dbReference>
<dbReference type="InterPro" id="IPR052526">
    <property type="entry name" value="HTH-type_Bedaq_tolerance"/>
</dbReference>
<dbReference type="PANTHER" id="PTHR39515:SF2">
    <property type="entry name" value="HTH-TYPE TRANSCRIPTIONAL REGULATOR RV0880"/>
    <property type="match status" value="1"/>
</dbReference>
<dbReference type="Pfam" id="PF01047">
    <property type="entry name" value="MarR"/>
    <property type="match status" value="1"/>
</dbReference>
<evidence type="ECO:0000259" key="1">
    <source>
        <dbReference type="PROSITE" id="PS50995"/>
    </source>
</evidence>
<dbReference type="RefSeq" id="WP_048851168.1">
    <property type="nucleotide sequence ID" value="NZ_BALE01000058.1"/>
</dbReference>
<dbReference type="PROSITE" id="PS50995">
    <property type="entry name" value="HTH_MARR_2"/>
    <property type="match status" value="1"/>
</dbReference>
<dbReference type="PANTHER" id="PTHR39515">
    <property type="entry name" value="CONSERVED PROTEIN"/>
    <property type="match status" value="1"/>
</dbReference>
<dbReference type="SMART" id="SM00347">
    <property type="entry name" value="HTH_MARR"/>
    <property type="match status" value="1"/>
</dbReference>
<dbReference type="InterPro" id="IPR036388">
    <property type="entry name" value="WH-like_DNA-bd_sf"/>
</dbReference>
<accession>A0A0D6MPX5</accession>